<feature type="domain" description="DUF1972" evidence="2">
    <location>
        <begin position="3"/>
        <end position="173"/>
    </location>
</feature>
<sequence length="366" mass="42437">MKIAILGTRGIPNYHGGFEQFAEYFSCFLAKEGYRVYVYNSHTHPFQENSYNGVNIIHCNDPENRIGTIGQFIYDLNCIKDTRKRQFDVILQLGYTSNSIWHNFLPKTSVIITNMDGLEWKRSKYKKPVQKFLKYAEGLAVKSSDYLISDSIGIQNYLKKTYNRESTYIAYGANVFNEPDENKLEEYNVEPYSYNMLIARMEPENNIETILDGVSKATKKTPFLVVGKHDANEFGAYLKKKFKDVNHIRFIGGIYNLKHLNNLRYYSNLYFHGHSVGGTNPSLLEAMASHSLIIAHNNIFNKAILKGDAFYFNDSSEVKHYIDKTLKLDNSERIKQVVNKINTKFTWEKINHEYLNLLKKALKNPH</sequence>
<evidence type="ECO:0000259" key="2">
    <source>
        <dbReference type="Pfam" id="PF09314"/>
    </source>
</evidence>
<dbReference type="Pfam" id="PF09314">
    <property type="entry name" value="DUF1972"/>
    <property type="match status" value="1"/>
</dbReference>
<proteinExistence type="predicted"/>
<dbReference type="Gene3D" id="3.40.50.2000">
    <property type="entry name" value="Glycogen Phosphorylase B"/>
    <property type="match status" value="2"/>
</dbReference>
<dbReference type="PANTHER" id="PTHR46401:SF2">
    <property type="entry name" value="GLYCOSYLTRANSFERASE WBBK-RELATED"/>
    <property type="match status" value="1"/>
</dbReference>
<name>A0AAU7BS73_9FLAO</name>
<dbReference type="InterPro" id="IPR015393">
    <property type="entry name" value="DUF1972"/>
</dbReference>
<evidence type="ECO:0000256" key="1">
    <source>
        <dbReference type="ARBA" id="ARBA00022679"/>
    </source>
</evidence>
<dbReference type="GO" id="GO:0009103">
    <property type="term" value="P:lipopolysaccharide biosynthetic process"/>
    <property type="evidence" value="ECO:0007669"/>
    <property type="project" value="TreeGrafter"/>
</dbReference>
<evidence type="ECO:0000313" key="3">
    <source>
        <dbReference type="EMBL" id="XBG60981.1"/>
    </source>
</evidence>
<protein>
    <submittedName>
        <fullName evidence="3">DUF1972 domain-containing protein</fullName>
    </submittedName>
</protein>
<dbReference type="AlphaFoldDB" id="A0AAU7BS73"/>
<dbReference type="EMBL" id="CP157199">
    <property type="protein sequence ID" value="XBG60981.1"/>
    <property type="molecule type" value="Genomic_DNA"/>
</dbReference>
<dbReference type="RefSeq" id="WP_347923207.1">
    <property type="nucleotide sequence ID" value="NZ_CP157199.1"/>
</dbReference>
<gene>
    <name evidence="3" type="ORF">ABGB03_14055</name>
</gene>
<dbReference type="GO" id="GO:0016757">
    <property type="term" value="F:glycosyltransferase activity"/>
    <property type="evidence" value="ECO:0007669"/>
    <property type="project" value="TreeGrafter"/>
</dbReference>
<dbReference type="SUPFAM" id="SSF53756">
    <property type="entry name" value="UDP-Glycosyltransferase/glycogen phosphorylase"/>
    <property type="match status" value="1"/>
</dbReference>
<accession>A0AAU7BS73</accession>
<dbReference type="PANTHER" id="PTHR46401">
    <property type="entry name" value="GLYCOSYLTRANSFERASE WBBK-RELATED"/>
    <property type="match status" value="1"/>
</dbReference>
<organism evidence="3">
    <name type="scientific">Pontimicrobium sp. SW4</name>
    <dbReference type="NCBI Taxonomy" id="3153519"/>
    <lineage>
        <taxon>Bacteria</taxon>
        <taxon>Pseudomonadati</taxon>
        <taxon>Bacteroidota</taxon>
        <taxon>Flavobacteriia</taxon>
        <taxon>Flavobacteriales</taxon>
        <taxon>Flavobacteriaceae</taxon>
        <taxon>Pontimicrobium</taxon>
    </lineage>
</organism>
<keyword evidence="1" id="KW-0808">Transferase</keyword>
<reference evidence="3" key="1">
    <citation type="submission" date="2024-05" db="EMBL/GenBank/DDBJ databases">
        <title>Pontimicrobium maritimus sp. nov., isolated form sea water.</title>
        <authorList>
            <person name="Muhammad N."/>
            <person name="Vuong T.Q."/>
            <person name="Han H.L."/>
            <person name="Kim S.-G."/>
        </authorList>
    </citation>
    <scope>NUCLEOTIDE SEQUENCE</scope>
    <source>
        <strain evidence="3">SW4</strain>
    </source>
</reference>